<dbReference type="EMBL" id="QCYY01002146">
    <property type="protein sequence ID" value="ROT72483.1"/>
    <property type="molecule type" value="Genomic_DNA"/>
</dbReference>
<feature type="transmembrane region" description="Helical" evidence="1">
    <location>
        <begin position="138"/>
        <end position="164"/>
    </location>
</feature>
<reference evidence="2 3" key="2">
    <citation type="submission" date="2019-01" db="EMBL/GenBank/DDBJ databases">
        <title>The decoding of complex shrimp genome reveals the adaptation for benthos swimmer, frequently molting mechanism and breeding impact on genome.</title>
        <authorList>
            <person name="Sun Y."/>
            <person name="Gao Y."/>
            <person name="Yu Y."/>
        </authorList>
    </citation>
    <scope>NUCLEOTIDE SEQUENCE [LARGE SCALE GENOMIC DNA]</scope>
    <source>
        <tissue evidence="2">Muscle</tissue>
    </source>
</reference>
<evidence type="ECO:0000313" key="2">
    <source>
        <dbReference type="EMBL" id="ROT72483.1"/>
    </source>
</evidence>
<feature type="transmembrane region" description="Helical" evidence="1">
    <location>
        <begin position="31"/>
        <end position="50"/>
    </location>
</feature>
<dbReference type="OrthoDB" id="10391527at2759"/>
<dbReference type="AlphaFoldDB" id="A0A423T7Q1"/>
<evidence type="ECO:0008006" key="4">
    <source>
        <dbReference type="Google" id="ProtNLM"/>
    </source>
</evidence>
<protein>
    <recommendedName>
        <fullName evidence="4">Transmembrane protein</fullName>
    </recommendedName>
</protein>
<keyword evidence="1" id="KW-0472">Membrane</keyword>
<keyword evidence="1" id="KW-1133">Transmembrane helix</keyword>
<evidence type="ECO:0000313" key="3">
    <source>
        <dbReference type="Proteomes" id="UP000283509"/>
    </source>
</evidence>
<keyword evidence="1" id="KW-0812">Transmembrane</keyword>
<feature type="transmembrane region" description="Helical" evidence="1">
    <location>
        <begin position="90"/>
        <end position="113"/>
    </location>
</feature>
<name>A0A423T7Q1_PENVA</name>
<sequence length="258" mass="28298">MPKFQETTLPPSPQRHDPDDRYCTKQVVVQLFVLGLLLLAVALGAFLASVRFCRLGFENSCYYGYVTASNIGVAAVSAGACGGAVTKRTAVYITCTAIPLLLYSVVVLSIALADDCCDYGYDNVAGNFTVPERETAGALFFSGYATLSLGVMFLVTGSVFLCLVSKQNKSSLNIDSTREQEAYPRQLGLQHTQPGGYIRNILNLGYIHNILGQMYPHNMLNQGYIHNIPSQMYPHSILNRGYIRNIPKVNIRNILNLG</sequence>
<keyword evidence="3" id="KW-1185">Reference proteome</keyword>
<organism evidence="2 3">
    <name type="scientific">Penaeus vannamei</name>
    <name type="common">Whiteleg shrimp</name>
    <name type="synonym">Litopenaeus vannamei</name>
    <dbReference type="NCBI Taxonomy" id="6689"/>
    <lineage>
        <taxon>Eukaryota</taxon>
        <taxon>Metazoa</taxon>
        <taxon>Ecdysozoa</taxon>
        <taxon>Arthropoda</taxon>
        <taxon>Crustacea</taxon>
        <taxon>Multicrustacea</taxon>
        <taxon>Malacostraca</taxon>
        <taxon>Eumalacostraca</taxon>
        <taxon>Eucarida</taxon>
        <taxon>Decapoda</taxon>
        <taxon>Dendrobranchiata</taxon>
        <taxon>Penaeoidea</taxon>
        <taxon>Penaeidae</taxon>
        <taxon>Penaeus</taxon>
    </lineage>
</organism>
<comment type="caution">
    <text evidence="2">The sequence shown here is derived from an EMBL/GenBank/DDBJ whole genome shotgun (WGS) entry which is preliminary data.</text>
</comment>
<gene>
    <name evidence="2" type="ORF">C7M84_009128</name>
</gene>
<proteinExistence type="predicted"/>
<reference evidence="2 3" key="1">
    <citation type="submission" date="2018-04" db="EMBL/GenBank/DDBJ databases">
        <authorList>
            <person name="Zhang X."/>
            <person name="Yuan J."/>
            <person name="Li F."/>
            <person name="Xiang J."/>
        </authorList>
    </citation>
    <scope>NUCLEOTIDE SEQUENCE [LARGE SCALE GENOMIC DNA]</scope>
    <source>
        <tissue evidence="2">Muscle</tissue>
    </source>
</reference>
<feature type="transmembrane region" description="Helical" evidence="1">
    <location>
        <begin position="62"/>
        <end position="83"/>
    </location>
</feature>
<accession>A0A423T7Q1</accession>
<evidence type="ECO:0000256" key="1">
    <source>
        <dbReference type="SAM" id="Phobius"/>
    </source>
</evidence>
<dbReference type="Proteomes" id="UP000283509">
    <property type="component" value="Unassembled WGS sequence"/>
</dbReference>